<name>A0A2H0KFF6_9BACT</name>
<evidence type="ECO:0000259" key="9">
    <source>
        <dbReference type="Pfam" id="PF02879"/>
    </source>
</evidence>
<dbReference type="GO" id="GO:0046872">
    <property type="term" value="F:metal ion binding"/>
    <property type="evidence" value="ECO:0007669"/>
    <property type="project" value="UniProtKB-KW"/>
</dbReference>
<evidence type="ECO:0000256" key="4">
    <source>
        <dbReference type="ARBA" id="ARBA00022723"/>
    </source>
</evidence>
<feature type="domain" description="Alpha-D-phosphohexomutase alpha/beta/alpha" evidence="9">
    <location>
        <begin position="154"/>
        <end position="250"/>
    </location>
</feature>
<dbReference type="SUPFAM" id="SSF55957">
    <property type="entry name" value="Phosphoglucomutase, C-terminal domain"/>
    <property type="match status" value="1"/>
</dbReference>
<dbReference type="Pfam" id="PF00408">
    <property type="entry name" value="PGM_PMM_IV"/>
    <property type="match status" value="1"/>
</dbReference>
<organism evidence="11 12">
    <name type="scientific">Candidatus Shapirobacteria bacterium CG11_big_fil_rev_8_21_14_0_20_40_12</name>
    <dbReference type="NCBI Taxonomy" id="1974889"/>
    <lineage>
        <taxon>Bacteria</taxon>
        <taxon>Candidatus Shapironibacteriota</taxon>
    </lineage>
</organism>
<dbReference type="PRINTS" id="PR00509">
    <property type="entry name" value="PGMPMM"/>
</dbReference>
<evidence type="ECO:0000313" key="11">
    <source>
        <dbReference type="EMBL" id="PIQ69955.1"/>
    </source>
</evidence>
<evidence type="ECO:0000259" key="7">
    <source>
        <dbReference type="Pfam" id="PF00408"/>
    </source>
</evidence>
<dbReference type="PANTHER" id="PTHR43771">
    <property type="entry name" value="PHOSPHOMANNOMUTASE"/>
    <property type="match status" value="1"/>
</dbReference>
<dbReference type="Pfam" id="PF02879">
    <property type="entry name" value="PGM_PMM_II"/>
    <property type="match status" value="1"/>
</dbReference>
<evidence type="ECO:0000256" key="2">
    <source>
        <dbReference type="ARBA" id="ARBA00010231"/>
    </source>
</evidence>
<keyword evidence="6" id="KW-0413">Isomerase</keyword>
<dbReference type="InterPro" id="IPR005841">
    <property type="entry name" value="Alpha-D-phosphohexomutase_SF"/>
</dbReference>
<reference evidence="11 12" key="1">
    <citation type="submission" date="2017-09" db="EMBL/GenBank/DDBJ databases">
        <title>Depth-based differentiation of microbial function through sediment-hosted aquifers and enrichment of novel symbionts in the deep terrestrial subsurface.</title>
        <authorList>
            <person name="Probst A.J."/>
            <person name="Ladd B."/>
            <person name="Jarett J.K."/>
            <person name="Geller-Mcgrath D.E."/>
            <person name="Sieber C.M."/>
            <person name="Emerson J.B."/>
            <person name="Anantharaman K."/>
            <person name="Thomas B.C."/>
            <person name="Malmstrom R."/>
            <person name="Stieglmeier M."/>
            <person name="Klingl A."/>
            <person name="Woyke T."/>
            <person name="Ryan C.M."/>
            <person name="Banfield J.F."/>
        </authorList>
    </citation>
    <scope>NUCLEOTIDE SEQUENCE [LARGE SCALE GENOMIC DNA]</scope>
    <source>
        <strain evidence="11">CG11_big_fil_rev_8_21_14_0_20_40_12</strain>
    </source>
</reference>
<dbReference type="InterPro" id="IPR036900">
    <property type="entry name" value="A-D-PHexomutase_C_sf"/>
</dbReference>
<comment type="caution">
    <text evidence="11">The sequence shown here is derived from an EMBL/GenBank/DDBJ whole genome shotgun (WGS) entry which is preliminary data.</text>
</comment>
<dbReference type="SUPFAM" id="SSF53738">
    <property type="entry name" value="Phosphoglucomutase, first 3 domains"/>
    <property type="match status" value="3"/>
</dbReference>
<dbReference type="Proteomes" id="UP000231371">
    <property type="component" value="Unassembled WGS sequence"/>
</dbReference>
<dbReference type="GO" id="GO:0005975">
    <property type="term" value="P:carbohydrate metabolic process"/>
    <property type="evidence" value="ECO:0007669"/>
    <property type="project" value="InterPro"/>
</dbReference>
<dbReference type="InterPro" id="IPR005845">
    <property type="entry name" value="A-D-PHexomutase_a/b/a-II"/>
</dbReference>
<evidence type="ECO:0000256" key="1">
    <source>
        <dbReference type="ARBA" id="ARBA00001946"/>
    </source>
</evidence>
<feature type="domain" description="Alpha-D-phosphohexomutase alpha/beta/alpha" evidence="10">
    <location>
        <begin position="254"/>
        <end position="363"/>
    </location>
</feature>
<evidence type="ECO:0000256" key="3">
    <source>
        <dbReference type="ARBA" id="ARBA00022553"/>
    </source>
</evidence>
<dbReference type="CDD" id="cd03089">
    <property type="entry name" value="PMM_PGM"/>
    <property type="match status" value="1"/>
</dbReference>
<dbReference type="Gene3D" id="3.40.120.10">
    <property type="entry name" value="Alpha-D-Glucose-1,6-Bisphosphate, subunit A, domain 3"/>
    <property type="match status" value="3"/>
</dbReference>
<dbReference type="AlphaFoldDB" id="A0A2H0KFF6"/>
<dbReference type="InterPro" id="IPR005844">
    <property type="entry name" value="A-D-PHexomutase_a/b/a-I"/>
</dbReference>
<gene>
    <name evidence="11" type="ORF">COV89_03015</name>
</gene>
<feature type="domain" description="Alpha-D-phosphohexomutase C-terminal" evidence="7">
    <location>
        <begin position="385"/>
        <end position="448"/>
    </location>
</feature>
<dbReference type="InterPro" id="IPR005846">
    <property type="entry name" value="A-D-PHexomutase_a/b/a-III"/>
</dbReference>
<comment type="cofactor">
    <cofactor evidence="1">
        <name>Mg(2+)</name>
        <dbReference type="ChEBI" id="CHEBI:18420"/>
    </cofactor>
</comment>
<evidence type="ECO:0000259" key="8">
    <source>
        <dbReference type="Pfam" id="PF02878"/>
    </source>
</evidence>
<dbReference type="InterPro" id="IPR005843">
    <property type="entry name" value="A-D-PHexomutase_C"/>
</dbReference>
<dbReference type="GO" id="GO:0016868">
    <property type="term" value="F:intramolecular phosphotransferase activity"/>
    <property type="evidence" value="ECO:0007669"/>
    <property type="project" value="InterPro"/>
</dbReference>
<evidence type="ECO:0000259" key="10">
    <source>
        <dbReference type="Pfam" id="PF02880"/>
    </source>
</evidence>
<comment type="similarity">
    <text evidence="2">Belongs to the phosphohexose mutase family.</text>
</comment>
<evidence type="ECO:0000313" key="12">
    <source>
        <dbReference type="Proteomes" id="UP000231371"/>
    </source>
</evidence>
<keyword evidence="4" id="KW-0479">Metal-binding</keyword>
<dbReference type="Pfam" id="PF02878">
    <property type="entry name" value="PGM_PMM_I"/>
    <property type="match status" value="1"/>
</dbReference>
<accession>A0A2H0KFF6</accession>
<feature type="domain" description="Alpha-D-phosphohexomutase alpha/beta/alpha" evidence="8">
    <location>
        <begin position="8"/>
        <end position="138"/>
    </location>
</feature>
<dbReference type="Gene3D" id="3.30.310.50">
    <property type="entry name" value="Alpha-D-phosphohexomutase, C-terminal domain"/>
    <property type="match status" value="1"/>
</dbReference>
<protein>
    <submittedName>
        <fullName evidence="11">Phosphomannomutase</fullName>
    </submittedName>
</protein>
<evidence type="ECO:0000256" key="5">
    <source>
        <dbReference type="ARBA" id="ARBA00022842"/>
    </source>
</evidence>
<dbReference type="EMBL" id="PCVI01000049">
    <property type="protein sequence ID" value="PIQ69955.1"/>
    <property type="molecule type" value="Genomic_DNA"/>
</dbReference>
<keyword evidence="5" id="KW-0460">Magnesium</keyword>
<evidence type="ECO:0000256" key="6">
    <source>
        <dbReference type="ARBA" id="ARBA00023235"/>
    </source>
</evidence>
<sequence length="463" mass="51851">MVSVPPGIFRQYDIRGVYGQDLTDEMAKLIGKAIGTFFQRNGQKTITVGRDNRISGENVFKNLTKGLLETGGDVVDLGIALSPFIYFTWYEHDANATIMITASHNPAQYNGFKCSLNKKPLVGADYQKIKEICSSGDFLKGPGSESKKTIWPDYQEKIKSSIKLSRKLKVGVDCGNGTASLFAPILLQNLGCEVFPLFCDSDGSFPNHQPYPQKTEYYQELIEKIKKEKLDIGLAFDGDGDRLGVFDNLGNSVEGDRLAMIFAESICRQHPGSKIVMNNSTSISVIDFINACGGKFFFSKTGYPYVTAKMNEIGAIFGGEISGHFFFKDVYFGFDDALYAGCRILKILSESPKSFSEIINQLPRYFETREFRVEVPPHKNRAEIVKNIKEEIKTEFPEAGILDIDGVRFSFEDGWGLIRASNTEPLLTGRAEARNAPKLEKIKEIIKEKLNKNEVSLDWEKFK</sequence>
<dbReference type="InterPro" id="IPR016055">
    <property type="entry name" value="A-D-PHexomutase_a/b/a-I/II/III"/>
</dbReference>
<keyword evidence="3" id="KW-0597">Phosphoprotein</keyword>
<proteinExistence type="inferred from homology"/>
<dbReference type="Pfam" id="PF02880">
    <property type="entry name" value="PGM_PMM_III"/>
    <property type="match status" value="1"/>
</dbReference>
<dbReference type="PANTHER" id="PTHR43771:SF2">
    <property type="entry name" value="PHOSPHOMANNOMUTASE_PHOSPHOGLUCOMUTASE"/>
    <property type="match status" value="1"/>
</dbReference>